<proteinExistence type="predicted"/>
<dbReference type="InterPro" id="IPR021741">
    <property type="entry name" value="DUF3311"/>
</dbReference>
<feature type="transmembrane region" description="Helical" evidence="1">
    <location>
        <begin position="41"/>
        <end position="62"/>
    </location>
</feature>
<comment type="caution">
    <text evidence="2">The sequence shown here is derived from an EMBL/GenBank/DDBJ whole genome shotgun (WGS) entry which is preliminary data.</text>
</comment>
<keyword evidence="1" id="KW-0472">Membrane</keyword>
<name>A0A402A2C9_9CHLR</name>
<keyword evidence="3" id="KW-1185">Reference proteome</keyword>
<reference evidence="3" key="1">
    <citation type="submission" date="2018-12" db="EMBL/GenBank/DDBJ databases">
        <title>Tengunoibacter tsumagoiensis gen. nov., sp. nov., Dictyobacter kobayashii sp. nov., D. alpinus sp. nov., and D. joshuensis sp. nov. and description of Dictyobacteraceae fam. nov. within the order Ktedonobacterales isolated from Tengu-no-mugimeshi.</title>
        <authorList>
            <person name="Wang C.M."/>
            <person name="Zheng Y."/>
            <person name="Sakai Y."/>
            <person name="Toyoda A."/>
            <person name="Minakuchi Y."/>
            <person name="Abe K."/>
            <person name="Yokota A."/>
            <person name="Yabe S."/>
        </authorList>
    </citation>
    <scope>NUCLEOTIDE SEQUENCE [LARGE SCALE GENOMIC DNA]</scope>
    <source>
        <strain evidence="3">Uno3</strain>
    </source>
</reference>
<evidence type="ECO:0000256" key="1">
    <source>
        <dbReference type="SAM" id="Phobius"/>
    </source>
</evidence>
<dbReference type="Proteomes" id="UP000287352">
    <property type="component" value="Unassembled WGS sequence"/>
</dbReference>
<accession>A0A402A2C9</accession>
<feature type="transmembrane region" description="Helical" evidence="1">
    <location>
        <begin position="12"/>
        <end position="29"/>
    </location>
</feature>
<dbReference type="RefSeq" id="WP_126580856.1">
    <property type="nucleotide sequence ID" value="NZ_BIFR01000001.1"/>
</dbReference>
<dbReference type="OrthoDB" id="123261at2"/>
<organism evidence="2 3">
    <name type="scientific">Tengunoibacter tsumagoiensis</name>
    <dbReference type="NCBI Taxonomy" id="2014871"/>
    <lineage>
        <taxon>Bacteria</taxon>
        <taxon>Bacillati</taxon>
        <taxon>Chloroflexota</taxon>
        <taxon>Ktedonobacteria</taxon>
        <taxon>Ktedonobacterales</taxon>
        <taxon>Dictyobacteraceae</taxon>
        <taxon>Tengunoibacter</taxon>
    </lineage>
</organism>
<evidence type="ECO:0000313" key="3">
    <source>
        <dbReference type="Proteomes" id="UP000287352"/>
    </source>
</evidence>
<dbReference type="AlphaFoldDB" id="A0A402A2C9"/>
<dbReference type="Pfam" id="PF11755">
    <property type="entry name" value="DUF3311"/>
    <property type="match status" value="1"/>
</dbReference>
<gene>
    <name evidence="2" type="ORF">KTT_31770</name>
</gene>
<keyword evidence="1" id="KW-0812">Transmembrane</keyword>
<keyword evidence="1" id="KW-1133">Transmembrane helix</keyword>
<evidence type="ECO:0000313" key="2">
    <source>
        <dbReference type="EMBL" id="GCE13318.1"/>
    </source>
</evidence>
<sequence length="64" mass="7856">MALKPDRRRWLSLLFLIPFIALLCTPLYNRYNPTLIGIPFFYWYQFFCVLLVMLISAIVYWYEK</sequence>
<protein>
    <submittedName>
        <fullName evidence="2">Membrane protein</fullName>
    </submittedName>
</protein>
<dbReference type="EMBL" id="BIFR01000001">
    <property type="protein sequence ID" value="GCE13318.1"/>
    <property type="molecule type" value="Genomic_DNA"/>
</dbReference>